<dbReference type="GO" id="GO:0016747">
    <property type="term" value="F:acyltransferase activity, transferring groups other than amino-acyl groups"/>
    <property type="evidence" value="ECO:0007669"/>
    <property type="project" value="InterPro"/>
</dbReference>
<dbReference type="HOGENOM" id="CLU_070012_1_1_9"/>
<evidence type="ECO:0000313" key="4">
    <source>
        <dbReference type="EMBL" id="AGK99441.1"/>
    </source>
</evidence>
<dbReference type="InterPro" id="IPR000182">
    <property type="entry name" value="GNAT_dom"/>
</dbReference>
<dbReference type="EMBL" id="CP003261">
    <property type="protein sequence ID" value="AGK99441.1"/>
    <property type="molecule type" value="Genomic_DNA"/>
</dbReference>
<sequence length="295" mass="34028">MSEKVLNQAICLKKYISEKEYKEISQLEKLCSSKDKTNLKLELDYKLNMRRNSEIGLKNINEFLYYIDEVLVAYLGISSFGSNIGEINGITHLDWRRKGLFKKLLELAIEECQNRGFNKLLLLSDGESRSGVEFIKAFGGKYDFSEYRMKLLSKASSESINSISLRKAEKFDWKEIARQNALFFNDAEESESFPEEEEIVNQVTYMVELKKEIIGKIRVEYSDNSAFICGFGILPDFRGKGYGKSALKEALRLINGKNIYNIELDVECKNNTALNLYKACGFEEKSVMNYYKYSI</sequence>
<dbReference type="InterPro" id="IPR050680">
    <property type="entry name" value="YpeA/RimI_acetyltransf"/>
</dbReference>
<accession>R4KCN5</accession>
<reference evidence="4 5" key="1">
    <citation type="submission" date="2012-01" db="EMBL/GenBank/DDBJ databases">
        <title>Complete sequence of chromosome of Clostridium pasteurianum BC1.</title>
        <authorList>
            <consortium name="US DOE Joint Genome Institute"/>
            <person name="Lucas S."/>
            <person name="Han J."/>
            <person name="Lapidus A."/>
            <person name="Cheng J.-F."/>
            <person name="Goodwin L."/>
            <person name="Pitluck S."/>
            <person name="Peters L."/>
            <person name="Mikhailova N."/>
            <person name="Teshima H."/>
            <person name="Detter J.C."/>
            <person name="Han C."/>
            <person name="Tapia R."/>
            <person name="Land M."/>
            <person name="Hauser L."/>
            <person name="Kyrpides N."/>
            <person name="Ivanova N."/>
            <person name="Pagani I."/>
            <person name="Dunn J."/>
            <person name="Taghavi S."/>
            <person name="Francis A."/>
            <person name="van der Lelie D."/>
            <person name="Woyke T."/>
        </authorList>
    </citation>
    <scope>NUCLEOTIDE SEQUENCE [LARGE SCALE GENOMIC DNA]</scope>
    <source>
        <strain evidence="4 5">BC1</strain>
    </source>
</reference>
<protein>
    <submittedName>
        <fullName evidence="4">Acetyltransferase</fullName>
    </submittedName>
</protein>
<dbReference type="SUPFAM" id="SSF55729">
    <property type="entry name" value="Acyl-CoA N-acyltransferases (Nat)"/>
    <property type="match status" value="2"/>
</dbReference>
<dbReference type="InterPro" id="IPR016181">
    <property type="entry name" value="Acyl_CoA_acyltransferase"/>
</dbReference>
<evidence type="ECO:0000256" key="1">
    <source>
        <dbReference type="ARBA" id="ARBA00022679"/>
    </source>
</evidence>
<organism evidence="4 5">
    <name type="scientific">Clostridium pasteurianum BC1</name>
    <dbReference type="NCBI Taxonomy" id="86416"/>
    <lineage>
        <taxon>Bacteria</taxon>
        <taxon>Bacillati</taxon>
        <taxon>Bacillota</taxon>
        <taxon>Clostridia</taxon>
        <taxon>Eubacteriales</taxon>
        <taxon>Clostridiaceae</taxon>
        <taxon>Clostridium</taxon>
    </lineage>
</organism>
<dbReference type="OrthoDB" id="7163760at2"/>
<dbReference type="eggNOG" id="COG0456">
    <property type="taxonomic scope" value="Bacteria"/>
</dbReference>
<dbReference type="CDD" id="cd04301">
    <property type="entry name" value="NAT_SF"/>
    <property type="match status" value="2"/>
</dbReference>
<dbReference type="RefSeq" id="WP_015617710.1">
    <property type="nucleotide sequence ID" value="NC_021182.1"/>
</dbReference>
<dbReference type="PATRIC" id="fig|86416.3.peg.4747"/>
<dbReference type="PANTHER" id="PTHR43420">
    <property type="entry name" value="ACETYLTRANSFERASE"/>
    <property type="match status" value="1"/>
</dbReference>
<dbReference type="Proteomes" id="UP000013523">
    <property type="component" value="Chromosome"/>
</dbReference>
<evidence type="ECO:0000256" key="2">
    <source>
        <dbReference type="ARBA" id="ARBA00023315"/>
    </source>
</evidence>
<gene>
    <name evidence="4" type="ORF">Clopa_4756</name>
</gene>
<keyword evidence="5" id="KW-1185">Reference proteome</keyword>
<keyword evidence="1 4" id="KW-0808">Transferase</keyword>
<dbReference type="Pfam" id="PF00583">
    <property type="entry name" value="Acetyltransf_1"/>
    <property type="match status" value="2"/>
</dbReference>
<name>R4KCN5_CLOPA</name>
<dbReference type="KEGG" id="cpas:Clopa_4756"/>
<proteinExistence type="predicted"/>
<dbReference type="STRING" id="86416.Clopa_4756"/>
<evidence type="ECO:0000313" key="5">
    <source>
        <dbReference type="Proteomes" id="UP000013523"/>
    </source>
</evidence>
<dbReference type="AlphaFoldDB" id="R4KCN5"/>
<feature type="domain" description="N-acetyltransferase" evidence="3">
    <location>
        <begin position="16"/>
        <end position="154"/>
    </location>
</feature>
<dbReference type="Gene3D" id="3.40.630.30">
    <property type="match status" value="2"/>
</dbReference>
<dbReference type="PROSITE" id="PS51186">
    <property type="entry name" value="GNAT"/>
    <property type="match status" value="2"/>
</dbReference>
<evidence type="ECO:0000259" key="3">
    <source>
        <dbReference type="PROSITE" id="PS51186"/>
    </source>
</evidence>
<keyword evidence="2" id="KW-0012">Acyltransferase</keyword>
<feature type="domain" description="N-acetyltransferase" evidence="3">
    <location>
        <begin position="163"/>
        <end position="295"/>
    </location>
</feature>